<dbReference type="Proteomes" id="UP000178943">
    <property type="component" value="Unassembled WGS sequence"/>
</dbReference>
<proteinExistence type="predicted"/>
<reference evidence="2 3" key="1">
    <citation type="journal article" date="2016" name="Nat. Commun.">
        <title>Thousands of microbial genomes shed light on interconnected biogeochemical processes in an aquifer system.</title>
        <authorList>
            <person name="Anantharaman K."/>
            <person name="Brown C.T."/>
            <person name="Hug L.A."/>
            <person name="Sharon I."/>
            <person name="Castelle C.J."/>
            <person name="Probst A.J."/>
            <person name="Thomas B.C."/>
            <person name="Singh A."/>
            <person name="Wilkins M.J."/>
            <person name="Karaoz U."/>
            <person name="Brodie E.L."/>
            <person name="Williams K.H."/>
            <person name="Hubbard S.S."/>
            <person name="Banfield J.F."/>
        </authorList>
    </citation>
    <scope>NUCLEOTIDE SEQUENCE [LARGE SCALE GENOMIC DNA]</scope>
</reference>
<comment type="caution">
    <text evidence="2">The sequence shown here is derived from an EMBL/GenBank/DDBJ whole genome shotgun (WGS) entry which is preliminary data.</text>
</comment>
<dbReference type="AlphaFoldDB" id="A0A1F5VQL8"/>
<dbReference type="InterPro" id="IPR053716">
    <property type="entry name" value="Flag_assembly_chemotaxis_eff"/>
</dbReference>
<evidence type="ECO:0000313" key="3">
    <source>
        <dbReference type="Proteomes" id="UP000178943"/>
    </source>
</evidence>
<dbReference type="Gene3D" id="1.10.287.1700">
    <property type="match status" value="1"/>
</dbReference>
<organism evidence="2 3">
    <name type="scientific">Candidatus Fischerbacteria bacterium RBG_13_37_8</name>
    <dbReference type="NCBI Taxonomy" id="1817863"/>
    <lineage>
        <taxon>Bacteria</taxon>
        <taxon>Candidatus Fischeribacteriota</taxon>
    </lineage>
</organism>
<protein>
    <recommendedName>
        <fullName evidence="4">Flagellar FliJ protein</fullName>
    </recommendedName>
</protein>
<name>A0A1F5VQL8_9BACT</name>
<evidence type="ECO:0008006" key="4">
    <source>
        <dbReference type="Google" id="ProtNLM"/>
    </source>
</evidence>
<dbReference type="STRING" id="1817863.A2Y62_08675"/>
<keyword evidence="1" id="KW-0175">Coiled coil</keyword>
<feature type="coiled-coil region" evidence="1">
    <location>
        <begin position="18"/>
        <end position="52"/>
    </location>
</feature>
<dbReference type="EMBL" id="MFGW01000105">
    <property type="protein sequence ID" value="OGF65756.1"/>
    <property type="molecule type" value="Genomic_DNA"/>
</dbReference>
<evidence type="ECO:0000256" key="1">
    <source>
        <dbReference type="SAM" id="Coils"/>
    </source>
</evidence>
<sequence>MKQGFKFQTVLDQKKHGAGDALKELEQARLKCEEYEANYNTLLEEKKQLSDLLMNRSDEFYSMLLAGVVTGVQAKDKCIFLQRIKSDIKAKQQEMEDSSRQIMQLKEEVLLKEKEYFIARTEQKKYEFLKEHWVHLLKIKQVKVQERELDEIAILIHSRNDSGT</sequence>
<evidence type="ECO:0000313" key="2">
    <source>
        <dbReference type="EMBL" id="OGF65756.1"/>
    </source>
</evidence>
<feature type="coiled-coil region" evidence="1">
    <location>
        <begin position="81"/>
        <end position="115"/>
    </location>
</feature>
<accession>A0A1F5VQL8</accession>
<gene>
    <name evidence="2" type="ORF">A2Y62_08675</name>
</gene>